<protein>
    <submittedName>
        <fullName evidence="1">Uncharacterized protein</fullName>
    </submittedName>
</protein>
<name>B9SRP4_RICCO</name>
<reference evidence="2" key="1">
    <citation type="journal article" date="2010" name="Nat. Biotechnol.">
        <title>Draft genome sequence of the oilseed species Ricinus communis.</title>
        <authorList>
            <person name="Chan A.P."/>
            <person name="Crabtree J."/>
            <person name="Zhao Q."/>
            <person name="Lorenzi H."/>
            <person name="Orvis J."/>
            <person name="Puiu D."/>
            <person name="Melake-Berhan A."/>
            <person name="Jones K.M."/>
            <person name="Redman J."/>
            <person name="Chen G."/>
            <person name="Cahoon E.B."/>
            <person name="Gedil M."/>
            <person name="Stanke M."/>
            <person name="Haas B.J."/>
            <person name="Wortman J.R."/>
            <person name="Fraser-Liggett C.M."/>
            <person name="Ravel J."/>
            <person name="Rabinowicz P.D."/>
        </authorList>
    </citation>
    <scope>NUCLEOTIDE SEQUENCE [LARGE SCALE GENOMIC DNA]</scope>
    <source>
        <strain evidence="2">cv. Hale</strain>
    </source>
</reference>
<sequence length="82" mass="8977">MVVSGEETSSDVIVEGQAMLLVGETGERPMMLLLRETSEVATGEDRRCCCYCRRSTLLVEIDEVLVVKICNIASEIPKGSKV</sequence>
<dbReference type="EMBL" id="EQ974102">
    <property type="protein sequence ID" value="EEF33702.1"/>
    <property type="molecule type" value="Genomic_DNA"/>
</dbReference>
<dbReference type="InParanoid" id="B9SRP4"/>
<dbReference type="AlphaFoldDB" id="B9SRP4"/>
<gene>
    <name evidence="1" type="ORF">RCOM_0665380</name>
</gene>
<accession>B9SRP4</accession>
<dbReference type="Proteomes" id="UP000008311">
    <property type="component" value="Unassembled WGS sequence"/>
</dbReference>
<evidence type="ECO:0000313" key="2">
    <source>
        <dbReference type="Proteomes" id="UP000008311"/>
    </source>
</evidence>
<organism evidence="1 2">
    <name type="scientific">Ricinus communis</name>
    <name type="common">Castor bean</name>
    <dbReference type="NCBI Taxonomy" id="3988"/>
    <lineage>
        <taxon>Eukaryota</taxon>
        <taxon>Viridiplantae</taxon>
        <taxon>Streptophyta</taxon>
        <taxon>Embryophyta</taxon>
        <taxon>Tracheophyta</taxon>
        <taxon>Spermatophyta</taxon>
        <taxon>Magnoliopsida</taxon>
        <taxon>eudicotyledons</taxon>
        <taxon>Gunneridae</taxon>
        <taxon>Pentapetalae</taxon>
        <taxon>rosids</taxon>
        <taxon>fabids</taxon>
        <taxon>Malpighiales</taxon>
        <taxon>Euphorbiaceae</taxon>
        <taxon>Acalyphoideae</taxon>
        <taxon>Acalypheae</taxon>
        <taxon>Ricinus</taxon>
    </lineage>
</organism>
<evidence type="ECO:0000313" key="1">
    <source>
        <dbReference type="EMBL" id="EEF33702.1"/>
    </source>
</evidence>
<proteinExistence type="predicted"/>
<keyword evidence="2" id="KW-1185">Reference proteome</keyword>